<evidence type="ECO:0000313" key="1">
    <source>
        <dbReference type="EMBL" id="AIQ58044.1"/>
    </source>
</evidence>
<keyword evidence="2" id="KW-1185">Reference proteome</keyword>
<sequence>MNRRIHIMGASGAGTTTLGKALAARLPHVHLDSDDYLWEQKYSKLSPVAERLSSLKDDLEHQESWILSGAICGWGDSLRDIIDLVIFLWIPEQLRLERLRAREYERYGEEGLPGGSKYGDVETFIEWAALYDTAGPEVRSRVLHEEWMAGLNCDVVRLEGDMQVEERVAAVLHHMSRQFPE</sequence>
<dbReference type="OrthoDB" id="9800332at2"/>
<dbReference type="EMBL" id="CP009285">
    <property type="protein sequence ID" value="AIQ58044.1"/>
    <property type="molecule type" value="Genomic_DNA"/>
</dbReference>
<dbReference type="RefSeq" id="WP_042212598.1">
    <property type="nucleotide sequence ID" value="NZ_CP009285.1"/>
</dbReference>
<dbReference type="PANTHER" id="PTHR37816:SF2">
    <property type="entry name" value="DNA TOPOLOGY MODULATION PROTEIN FLAR-RELATED PROTEIN"/>
    <property type="match status" value="1"/>
</dbReference>
<dbReference type="SUPFAM" id="SSF52540">
    <property type="entry name" value="P-loop containing nucleoside triphosphate hydrolases"/>
    <property type="match status" value="1"/>
</dbReference>
<proteinExistence type="predicted"/>
<dbReference type="AlphaFoldDB" id="A0A089MNE2"/>
<name>A0A089MNE2_PAEBO</name>
<dbReference type="Gene3D" id="3.40.50.300">
    <property type="entry name" value="P-loop containing nucleotide triphosphate hydrolases"/>
    <property type="match status" value="1"/>
</dbReference>
<dbReference type="InterPro" id="IPR027417">
    <property type="entry name" value="P-loop_NTPase"/>
</dbReference>
<dbReference type="InterPro" id="IPR052922">
    <property type="entry name" value="Cytidylate_Kinase-2"/>
</dbReference>
<organism evidence="1 2">
    <name type="scientific">Paenibacillus borealis</name>
    <dbReference type="NCBI Taxonomy" id="160799"/>
    <lineage>
        <taxon>Bacteria</taxon>
        <taxon>Bacillati</taxon>
        <taxon>Bacillota</taxon>
        <taxon>Bacilli</taxon>
        <taxon>Bacillales</taxon>
        <taxon>Paenibacillaceae</taxon>
        <taxon>Paenibacillus</taxon>
    </lineage>
</organism>
<dbReference type="NCBIfam" id="NF004861">
    <property type="entry name" value="PRK06217.1"/>
    <property type="match status" value="1"/>
</dbReference>
<reference evidence="1" key="1">
    <citation type="submission" date="2014-08" db="EMBL/GenBank/DDBJ databases">
        <title>Comparative genomics of the Paenibacillus odorifer group.</title>
        <authorList>
            <person name="den Bakker H.C."/>
            <person name="Tsai Y.-C.Y.-C."/>
            <person name="Martin N."/>
            <person name="Korlach J."/>
            <person name="Wiedmann M."/>
        </authorList>
    </citation>
    <scope>NUCLEOTIDE SEQUENCE [LARGE SCALE GENOMIC DNA]</scope>
    <source>
        <strain evidence="1">DSM 13188</strain>
    </source>
</reference>
<evidence type="ECO:0008006" key="3">
    <source>
        <dbReference type="Google" id="ProtNLM"/>
    </source>
</evidence>
<dbReference type="Proteomes" id="UP000029518">
    <property type="component" value="Chromosome"/>
</dbReference>
<dbReference type="HOGENOM" id="CLU_103067_0_0_9"/>
<dbReference type="PANTHER" id="PTHR37816">
    <property type="entry name" value="YALI0E33011P"/>
    <property type="match status" value="1"/>
</dbReference>
<dbReference type="KEGG" id="pbd:PBOR_14725"/>
<gene>
    <name evidence="1" type="ORF">PBOR_14725</name>
</gene>
<protein>
    <recommendedName>
        <fullName evidence="3">Adenylate kinase</fullName>
    </recommendedName>
</protein>
<evidence type="ECO:0000313" key="2">
    <source>
        <dbReference type="Proteomes" id="UP000029518"/>
    </source>
</evidence>
<accession>A0A089MNE2</accession>
<dbReference type="Pfam" id="PF13238">
    <property type="entry name" value="AAA_18"/>
    <property type="match status" value="1"/>
</dbReference>